<comment type="caution">
    <text evidence="10">The sequence shown here is derived from an EMBL/GenBank/DDBJ whole genome shotgun (WGS) entry which is preliminary data.</text>
</comment>
<dbReference type="GO" id="GO:0008061">
    <property type="term" value="F:chitin binding"/>
    <property type="evidence" value="ECO:0007669"/>
    <property type="project" value="InterPro"/>
</dbReference>
<dbReference type="PROSITE" id="PS50940">
    <property type="entry name" value="CHIT_BIND_II"/>
    <property type="match status" value="1"/>
</dbReference>
<evidence type="ECO:0000259" key="9">
    <source>
        <dbReference type="PROSITE" id="PS50940"/>
    </source>
</evidence>
<evidence type="ECO:0000256" key="1">
    <source>
        <dbReference type="ARBA" id="ARBA00004370"/>
    </source>
</evidence>
<feature type="domain" description="EGF-like" evidence="7">
    <location>
        <begin position="364"/>
        <end position="405"/>
    </location>
</feature>
<dbReference type="Proteomes" id="UP000663882">
    <property type="component" value="Unassembled WGS sequence"/>
</dbReference>
<protein>
    <submittedName>
        <fullName evidence="10">Uncharacterized protein</fullName>
    </submittedName>
</protein>
<evidence type="ECO:0000313" key="11">
    <source>
        <dbReference type="Proteomes" id="UP000663882"/>
    </source>
</evidence>
<comment type="caution">
    <text evidence="5">Lacks conserved residue(s) required for the propagation of feature annotation.</text>
</comment>
<evidence type="ECO:0000313" key="10">
    <source>
        <dbReference type="EMBL" id="CAF1187755.1"/>
    </source>
</evidence>
<evidence type="ECO:0000256" key="6">
    <source>
        <dbReference type="SAM" id="Phobius"/>
    </source>
</evidence>
<dbReference type="SUPFAM" id="SSF57196">
    <property type="entry name" value="EGF/Laminin"/>
    <property type="match status" value="2"/>
</dbReference>
<sequence>MFLSNPPDIKLSCRLKDFFMYMSAYHVMYAHCIASFCRVLSIQYHYKPLFRSSRWIWGNIIVSWIIGLPASLPYLFFDDGACLIHNSEKFLDIYACFSIIFAPVTIVIICNLATLRYVRLSSKRIHNLNSNNTNQLGKREMHLCKTMLLTFCIYVIGAAPIFLERVFVNDENYFPSVVSTIFRILPAIALFADVILLIYSDQSVRNIIIKTLQCNEKFLCIFKFQCNTNPCQLGGYFIPPNYNCIQLLHESNVICTCPNEQGRKNAPCRVCDNVHCGPNGVCIEAGWFQDSFYACACTSGTYNYVIPKPCPGVSSTTTVSPTTITTVTSTLRPVHCLHGVYNAATGTCICQTAFTGSQCETSIGQELCQKITCVNGGVCNPVPTANNGIEAQCWCLNGFFGSNCELIGTPGACQFNLCQNIGVCEERKLGASHFAYCQCPPGFSGRFCERHYFTCSHSGLFDDSVNCKFGRYFQCVNTVAIMRTCPQGLRFNSMKMQCDANDSCPS</sequence>
<evidence type="ECO:0000259" key="8">
    <source>
        <dbReference type="PROSITE" id="PS50262"/>
    </source>
</evidence>
<feature type="transmembrane region" description="Helical" evidence="6">
    <location>
        <begin position="180"/>
        <end position="200"/>
    </location>
</feature>
<dbReference type="InterPro" id="IPR000742">
    <property type="entry name" value="EGF"/>
</dbReference>
<evidence type="ECO:0000256" key="3">
    <source>
        <dbReference type="ARBA" id="ARBA00022989"/>
    </source>
</evidence>
<feature type="transmembrane region" description="Helical" evidence="6">
    <location>
        <begin position="148"/>
        <end position="168"/>
    </location>
</feature>
<feature type="transmembrane region" description="Helical" evidence="6">
    <location>
        <begin position="97"/>
        <end position="118"/>
    </location>
</feature>
<dbReference type="Gene3D" id="2.10.25.10">
    <property type="entry name" value="Laminin"/>
    <property type="match status" value="2"/>
</dbReference>
<feature type="transmembrane region" description="Helical" evidence="6">
    <location>
        <begin position="20"/>
        <end position="44"/>
    </location>
</feature>
<dbReference type="InterPro" id="IPR051830">
    <property type="entry name" value="NOTCH_homolog"/>
</dbReference>
<dbReference type="GO" id="GO:0016020">
    <property type="term" value="C:membrane"/>
    <property type="evidence" value="ECO:0007669"/>
    <property type="project" value="UniProtKB-SubCell"/>
</dbReference>
<proteinExistence type="predicted"/>
<comment type="subcellular location">
    <subcellularLocation>
        <location evidence="1">Membrane</location>
    </subcellularLocation>
</comment>
<keyword evidence="4 6" id="KW-0472">Membrane</keyword>
<dbReference type="PANTHER" id="PTHR24033:SF151">
    <property type="entry name" value="NOTCH 2"/>
    <property type="match status" value="1"/>
</dbReference>
<dbReference type="GO" id="GO:0005576">
    <property type="term" value="C:extracellular region"/>
    <property type="evidence" value="ECO:0007669"/>
    <property type="project" value="InterPro"/>
</dbReference>
<dbReference type="EMBL" id="CAJNOO010001690">
    <property type="protein sequence ID" value="CAF1187755.1"/>
    <property type="molecule type" value="Genomic_DNA"/>
</dbReference>
<dbReference type="CDD" id="cd00637">
    <property type="entry name" value="7tm_classA_rhodopsin-like"/>
    <property type="match status" value="1"/>
</dbReference>
<dbReference type="InterPro" id="IPR036508">
    <property type="entry name" value="Chitin-bd_dom_sf"/>
</dbReference>
<dbReference type="InterPro" id="IPR002557">
    <property type="entry name" value="Chitin-bd_dom"/>
</dbReference>
<feature type="domain" description="Chitin-binding type-2" evidence="9">
    <location>
        <begin position="452"/>
        <end position="506"/>
    </location>
</feature>
<accession>A0A814VA83</accession>
<gene>
    <name evidence="10" type="ORF">RFH988_LOCUS23875</name>
</gene>
<organism evidence="10 11">
    <name type="scientific">Rotaria sordida</name>
    <dbReference type="NCBI Taxonomy" id="392033"/>
    <lineage>
        <taxon>Eukaryota</taxon>
        <taxon>Metazoa</taxon>
        <taxon>Spiralia</taxon>
        <taxon>Gnathifera</taxon>
        <taxon>Rotifera</taxon>
        <taxon>Eurotatoria</taxon>
        <taxon>Bdelloidea</taxon>
        <taxon>Philodinida</taxon>
        <taxon>Philodinidae</taxon>
        <taxon>Rotaria</taxon>
    </lineage>
</organism>
<dbReference type="PROSITE" id="PS01186">
    <property type="entry name" value="EGF_2"/>
    <property type="match status" value="2"/>
</dbReference>
<feature type="disulfide bond" evidence="5">
    <location>
        <begin position="395"/>
        <end position="404"/>
    </location>
</feature>
<keyword evidence="5" id="KW-1015">Disulfide bond</keyword>
<dbReference type="AlphaFoldDB" id="A0A814VA83"/>
<evidence type="ECO:0000259" key="7">
    <source>
        <dbReference type="PROSITE" id="PS50026"/>
    </source>
</evidence>
<dbReference type="PROSITE" id="PS50262">
    <property type="entry name" value="G_PROTEIN_RECEP_F1_2"/>
    <property type="match status" value="1"/>
</dbReference>
<keyword evidence="5" id="KW-0245">EGF-like domain</keyword>
<dbReference type="SMART" id="SM00494">
    <property type="entry name" value="ChtBD2"/>
    <property type="match status" value="1"/>
</dbReference>
<dbReference type="InterPro" id="IPR017452">
    <property type="entry name" value="GPCR_Rhodpsn_7TM"/>
</dbReference>
<dbReference type="SUPFAM" id="SSF81321">
    <property type="entry name" value="Family A G protein-coupled receptor-like"/>
    <property type="match status" value="1"/>
</dbReference>
<keyword evidence="2 6" id="KW-0812">Transmembrane</keyword>
<name>A0A814VA83_9BILA</name>
<feature type="disulfide bond" evidence="5">
    <location>
        <begin position="439"/>
        <end position="448"/>
    </location>
</feature>
<feature type="domain" description="G-protein coupled receptors family 1 profile" evidence="8">
    <location>
        <begin position="1"/>
        <end position="197"/>
    </location>
</feature>
<feature type="transmembrane region" description="Helical" evidence="6">
    <location>
        <begin position="56"/>
        <end position="77"/>
    </location>
</feature>
<dbReference type="SUPFAM" id="SSF57625">
    <property type="entry name" value="Invertebrate chitin-binding proteins"/>
    <property type="match status" value="1"/>
</dbReference>
<evidence type="ECO:0000256" key="5">
    <source>
        <dbReference type="PROSITE-ProRule" id="PRU00076"/>
    </source>
</evidence>
<dbReference type="Gene3D" id="2.170.140.10">
    <property type="entry name" value="Chitin binding domain"/>
    <property type="match status" value="1"/>
</dbReference>
<reference evidence="10" key="1">
    <citation type="submission" date="2021-02" db="EMBL/GenBank/DDBJ databases">
        <authorList>
            <person name="Nowell W R."/>
        </authorList>
    </citation>
    <scope>NUCLEOTIDE SEQUENCE</scope>
</reference>
<dbReference type="OrthoDB" id="283575at2759"/>
<dbReference type="Pfam" id="PF01607">
    <property type="entry name" value="CBM_14"/>
    <property type="match status" value="1"/>
</dbReference>
<dbReference type="Gene3D" id="1.20.1070.10">
    <property type="entry name" value="Rhodopsin 7-helix transmembrane proteins"/>
    <property type="match status" value="1"/>
</dbReference>
<dbReference type="PROSITE" id="PS00022">
    <property type="entry name" value="EGF_1"/>
    <property type="match status" value="2"/>
</dbReference>
<feature type="domain" description="EGF-like" evidence="7">
    <location>
        <begin position="409"/>
        <end position="449"/>
    </location>
</feature>
<dbReference type="PANTHER" id="PTHR24033">
    <property type="entry name" value="EGF-LIKE DOMAIN-CONTAINING PROTEIN"/>
    <property type="match status" value="1"/>
</dbReference>
<evidence type="ECO:0000256" key="2">
    <source>
        <dbReference type="ARBA" id="ARBA00022692"/>
    </source>
</evidence>
<evidence type="ECO:0000256" key="4">
    <source>
        <dbReference type="ARBA" id="ARBA00023136"/>
    </source>
</evidence>
<keyword evidence="3 6" id="KW-1133">Transmembrane helix</keyword>
<dbReference type="PROSITE" id="PS50026">
    <property type="entry name" value="EGF_3"/>
    <property type="match status" value="2"/>
</dbReference>
<dbReference type="SMART" id="SM00181">
    <property type="entry name" value="EGF"/>
    <property type="match status" value="3"/>
</dbReference>